<name>A0AAV6VIH3_9ARAC</name>
<reference evidence="1 2" key="1">
    <citation type="journal article" date="2022" name="Nat. Ecol. Evol.">
        <title>A masculinizing supergene underlies an exaggerated male reproductive morph in a spider.</title>
        <authorList>
            <person name="Hendrickx F."/>
            <person name="De Corte Z."/>
            <person name="Sonet G."/>
            <person name="Van Belleghem S.M."/>
            <person name="Kostlbacher S."/>
            <person name="Vangestel C."/>
        </authorList>
    </citation>
    <scope>NUCLEOTIDE SEQUENCE [LARGE SCALE GENOMIC DNA]</scope>
    <source>
        <strain evidence="1">W744_W776</strain>
    </source>
</reference>
<dbReference type="Proteomes" id="UP000827092">
    <property type="component" value="Unassembled WGS sequence"/>
</dbReference>
<dbReference type="EMBL" id="JAFNEN010000067">
    <property type="protein sequence ID" value="KAG8196587.1"/>
    <property type="molecule type" value="Genomic_DNA"/>
</dbReference>
<protein>
    <submittedName>
        <fullName evidence="1">Uncharacterized protein</fullName>
    </submittedName>
</protein>
<proteinExistence type="predicted"/>
<keyword evidence="2" id="KW-1185">Reference proteome</keyword>
<comment type="caution">
    <text evidence="1">The sequence shown here is derived from an EMBL/GenBank/DDBJ whole genome shotgun (WGS) entry which is preliminary data.</text>
</comment>
<organism evidence="1 2">
    <name type="scientific">Oedothorax gibbosus</name>
    <dbReference type="NCBI Taxonomy" id="931172"/>
    <lineage>
        <taxon>Eukaryota</taxon>
        <taxon>Metazoa</taxon>
        <taxon>Ecdysozoa</taxon>
        <taxon>Arthropoda</taxon>
        <taxon>Chelicerata</taxon>
        <taxon>Arachnida</taxon>
        <taxon>Araneae</taxon>
        <taxon>Araneomorphae</taxon>
        <taxon>Entelegynae</taxon>
        <taxon>Araneoidea</taxon>
        <taxon>Linyphiidae</taxon>
        <taxon>Erigoninae</taxon>
        <taxon>Oedothorax</taxon>
    </lineage>
</organism>
<evidence type="ECO:0000313" key="1">
    <source>
        <dbReference type="EMBL" id="KAG8196587.1"/>
    </source>
</evidence>
<gene>
    <name evidence="1" type="ORF">JTE90_014148</name>
</gene>
<sequence>MRSEAGVDTGIHLLRPTLPAAPSHAFGTFVMGISTYIFHICRYDDESSADISTERPCIPYVFIYKPSASDPNVNAEAFRAGELYPDVLCSGELPHH</sequence>
<accession>A0AAV6VIH3</accession>
<dbReference type="AlphaFoldDB" id="A0AAV6VIH3"/>
<evidence type="ECO:0000313" key="2">
    <source>
        <dbReference type="Proteomes" id="UP000827092"/>
    </source>
</evidence>